<evidence type="ECO:0000313" key="3">
    <source>
        <dbReference type="EMBL" id="KAK3593799.1"/>
    </source>
</evidence>
<dbReference type="EMBL" id="JAEAOA010000884">
    <property type="protein sequence ID" value="KAK3593799.1"/>
    <property type="molecule type" value="Genomic_DNA"/>
</dbReference>
<evidence type="ECO:0000313" key="4">
    <source>
        <dbReference type="Proteomes" id="UP001195483"/>
    </source>
</evidence>
<dbReference type="Pfam" id="PF13927">
    <property type="entry name" value="Ig_3"/>
    <property type="match status" value="2"/>
</dbReference>
<dbReference type="InterPro" id="IPR013098">
    <property type="entry name" value="Ig_I-set"/>
</dbReference>
<dbReference type="Gene3D" id="2.60.40.10">
    <property type="entry name" value="Immunoglobulins"/>
    <property type="match status" value="3"/>
</dbReference>
<dbReference type="Proteomes" id="UP001195483">
    <property type="component" value="Unassembled WGS sequence"/>
</dbReference>
<dbReference type="InterPro" id="IPR003598">
    <property type="entry name" value="Ig_sub2"/>
</dbReference>
<keyword evidence="1" id="KW-0732">Signal</keyword>
<reference evidence="3" key="1">
    <citation type="journal article" date="2021" name="Genome Biol. Evol.">
        <title>A High-Quality Reference Genome for a Parasitic Bivalve with Doubly Uniparental Inheritance (Bivalvia: Unionida).</title>
        <authorList>
            <person name="Smith C.H."/>
        </authorList>
    </citation>
    <scope>NUCLEOTIDE SEQUENCE</scope>
    <source>
        <strain evidence="3">CHS0354</strain>
    </source>
</reference>
<keyword evidence="4" id="KW-1185">Reference proteome</keyword>
<comment type="caution">
    <text evidence="3">The sequence shown here is derived from an EMBL/GenBank/DDBJ whole genome shotgun (WGS) entry which is preliminary data.</text>
</comment>
<dbReference type="InterPro" id="IPR036179">
    <property type="entry name" value="Ig-like_dom_sf"/>
</dbReference>
<dbReference type="CDD" id="cd00096">
    <property type="entry name" value="Ig"/>
    <property type="match status" value="1"/>
</dbReference>
<dbReference type="InterPro" id="IPR007110">
    <property type="entry name" value="Ig-like_dom"/>
</dbReference>
<protein>
    <recommendedName>
        <fullName evidence="2">Ig-like domain-containing protein</fullName>
    </recommendedName>
</protein>
<dbReference type="Pfam" id="PF07679">
    <property type="entry name" value="I-set"/>
    <property type="match status" value="1"/>
</dbReference>
<feature type="domain" description="Ig-like" evidence="2">
    <location>
        <begin position="115"/>
        <end position="198"/>
    </location>
</feature>
<name>A0AAE0SKW8_9BIVA</name>
<organism evidence="3 4">
    <name type="scientific">Potamilus streckersoni</name>
    <dbReference type="NCBI Taxonomy" id="2493646"/>
    <lineage>
        <taxon>Eukaryota</taxon>
        <taxon>Metazoa</taxon>
        <taxon>Spiralia</taxon>
        <taxon>Lophotrochozoa</taxon>
        <taxon>Mollusca</taxon>
        <taxon>Bivalvia</taxon>
        <taxon>Autobranchia</taxon>
        <taxon>Heteroconchia</taxon>
        <taxon>Palaeoheterodonta</taxon>
        <taxon>Unionida</taxon>
        <taxon>Unionoidea</taxon>
        <taxon>Unionidae</taxon>
        <taxon>Ambleminae</taxon>
        <taxon>Lampsilini</taxon>
        <taxon>Potamilus</taxon>
    </lineage>
</organism>
<gene>
    <name evidence="3" type="ORF">CHS0354_014341</name>
</gene>
<dbReference type="PANTHER" id="PTHR46013:SF7">
    <property type="entry name" value="IG-LIKE DOMAIN-CONTAINING PROTEIN"/>
    <property type="match status" value="1"/>
</dbReference>
<dbReference type="PROSITE" id="PS50835">
    <property type="entry name" value="IG_LIKE"/>
    <property type="match status" value="3"/>
</dbReference>
<feature type="domain" description="Ig-like" evidence="2">
    <location>
        <begin position="205"/>
        <end position="311"/>
    </location>
</feature>
<evidence type="ECO:0000256" key="1">
    <source>
        <dbReference type="SAM" id="SignalP"/>
    </source>
</evidence>
<feature type="signal peptide" evidence="1">
    <location>
        <begin position="1"/>
        <end position="16"/>
    </location>
</feature>
<dbReference type="AlphaFoldDB" id="A0AAE0SKW8"/>
<feature type="domain" description="Ig-like" evidence="2">
    <location>
        <begin position="17"/>
        <end position="99"/>
    </location>
</feature>
<feature type="chain" id="PRO_5041956117" description="Ig-like domain-containing protein" evidence="1">
    <location>
        <begin position="17"/>
        <end position="311"/>
    </location>
</feature>
<dbReference type="SMART" id="SM00409">
    <property type="entry name" value="IG"/>
    <property type="match status" value="3"/>
</dbReference>
<dbReference type="SMART" id="SM00408">
    <property type="entry name" value="IGc2"/>
    <property type="match status" value="2"/>
</dbReference>
<reference evidence="3" key="2">
    <citation type="journal article" date="2021" name="Genome Biol. Evol.">
        <title>Developing a high-quality reference genome for a parasitic bivalve with doubly uniparental inheritance (Bivalvia: Unionida).</title>
        <authorList>
            <person name="Smith C.H."/>
        </authorList>
    </citation>
    <scope>NUCLEOTIDE SEQUENCE</scope>
    <source>
        <strain evidence="3">CHS0354</strain>
        <tissue evidence="3">Mantle</tissue>
    </source>
</reference>
<proteinExistence type="predicted"/>
<dbReference type="InterPro" id="IPR003599">
    <property type="entry name" value="Ig_sub"/>
</dbReference>
<sequence>MMRVFIACYLIVTVLSDGQGVMVFKVKINRDIDLPCTVRNQGNDVVKWYKNKKDLISVNNHVQIPYETRMSVTKLYDGEWNLNIKSVLDQDAGNYTCKVGKEVISHNELVVETPPDIHETQNMTFDEGDTGTLWCNATGSPSPTVRWYWKPPHQDDGIEQDSGAEGNKLVLHNMTRYYDNIYVCLASNSVGKEQRVIRIRVKFGPEVVIFQNTIITTNGQEVTLHCAVEAFPMDGDLEWAFQNKSVPIRSDLMYEVRHDRNLVNDFNTLFLSMTIRKDILQDGDYGRYVCRTINFSRGYSENVVIIQKKVE</sequence>
<dbReference type="InterPro" id="IPR013783">
    <property type="entry name" value="Ig-like_fold"/>
</dbReference>
<dbReference type="PANTHER" id="PTHR46013">
    <property type="entry name" value="VASCULAR CELL ADHESION MOLECULE 1"/>
    <property type="match status" value="1"/>
</dbReference>
<accession>A0AAE0SKW8</accession>
<reference evidence="3" key="3">
    <citation type="submission" date="2023-05" db="EMBL/GenBank/DDBJ databases">
        <authorList>
            <person name="Smith C.H."/>
        </authorList>
    </citation>
    <scope>NUCLEOTIDE SEQUENCE</scope>
    <source>
        <strain evidence="3">CHS0354</strain>
        <tissue evidence="3">Mantle</tissue>
    </source>
</reference>
<dbReference type="SUPFAM" id="SSF48726">
    <property type="entry name" value="Immunoglobulin"/>
    <property type="match status" value="3"/>
</dbReference>
<evidence type="ECO:0000259" key="2">
    <source>
        <dbReference type="PROSITE" id="PS50835"/>
    </source>
</evidence>